<dbReference type="Proteomes" id="UP001239111">
    <property type="component" value="Chromosome 4"/>
</dbReference>
<evidence type="ECO:0000313" key="1">
    <source>
        <dbReference type="EMBL" id="KAJ8665151.1"/>
    </source>
</evidence>
<gene>
    <name evidence="1" type="ORF">QAD02_006813</name>
</gene>
<reference evidence="1" key="1">
    <citation type="submission" date="2023-04" db="EMBL/GenBank/DDBJ databases">
        <title>A chromosome-level genome assembly of the parasitoid wasp Eretmocerus hayati.</title>
        <authorList>
            <person name="Zhong Y."/>
            <person name="Liu S."/>
            <person name="Liu Y."/>
        </authorList>
    </citation>
    <scope>NUCLEOTIDE SEQUENCE</scope>
    <source>
        <strain evidence="1">ZJU_SS_LIU_2023</strain>
    </source>
</reference>
<dbReference type="EMBL" id="CM056744">
    <property type="protein sequence ID" value="KAJ8665151.1"/>
    <property type="molecule type" value="Genomic_DNA"/>
</dbReference>
<evidence type="ECO:0000313" key="2">
    <source>
        <dbReference type="Proteomes" id="UP001239111"/>
    </source>
</evidence>
<name>A0ACC2N2A3_9HYME</name>
<sequence>MLSCDNLKQADIDLWFQARQLRVSASGGAHGMKTLTKKTAELVAKDMMIDRKIGIPAIKCGKANGKEAKKLYASLYGYNLTDVGVIVSDNQPCLCASLHGVVRDEEGGIILKCVEVKCPITCKDLPIVD</sequence>
<organism evidence="1 2">
    <name type="scientific">Eretmocerus hayati</name>
    <dbReference type="NCBI Taxonomy" id="131215"/>
    <lineage>
        <taxon>Eukaryota</taxon>
        <taxon>Metazoa</taxon>
        <taxon>Ecdysozoa</taxon>
        <taxon>Arthropoda</taxon>
        <taxon>Hexapoda</taxon>
        <taxon>Insecta</taxon>
        <taxon>Pterygota</taxon>
        <taxon>Neoptera</taxon>
        <taxon>Endopterygota</taxon>
        <taxon>Hymenoptera</taxon>
        <taxon>Apocrita</taxon>
        <taxon>Proctotrupomorpha</taxon>
        <taxon>Chalcidoidea</taxon>
        <taxon>Aphelinidae</taxon>
        <taxon>Aphelininae</taxon>
        <taxon>Eretmocerus</taxon>
    </lineage>
</organism>
<proteinExistence type="predicted"/>
<comment type="caution">
    <text evidence="1">The sequence shown here is derived from an EMBL/GenBank/DDBJ whole genome shotgun (WGS) entry which is preliminary data.</text>
</comment>
<accession>A0ACC2N2A3</accession>
<protein>
    <submittedName>
        <fullName evidence="1">Uncharacterized protein</fullName>
    </submittedName>
</protein>
<keyword evidence="2" id="KW-1185">Reference proteome</keyword>